<dbReference type="EMBL" id="JAYGGQ010000002">
    <property type="protein sequence ID" value="MEA5454128.1"/>
    <property type="molecule type" value="Genomic_DNA"/>
</dbReference>
<evidence type="ECO:0000313" key="1">
    <source>
        <dbReference type="EMBL" id="MEA5454128.1"/>
    </source>
</evidence>
<dbReference type="RefSeq" id="WP_323277914.1">
    <property type="nucleotide sequence ID" value="NZ_JAYGGQ010000002.1"/>
</dbReference>
<keyword evidence="2" id="KW-1185">Reference proteome</keyword>
<gene>
    <name evidence="1" type="ORF">SPF06_05260</name>
</gene>
<dbReference type="Proteomes" id="UP001304769">
    <property type="component" value="Unassembled WGS sequence"/>
</dbReference>
<name>A0ABU5T391_9MICC</name>
<evidence type="ECO:0000313" key="2">
    <source>
        <dbReference type="Proteomes" id="UP001304769"/>
    </source>
</evidence>
<sequence length="189" mass="19680">MKKIAVAIAGTVASLVCLGVTPVYGAASLDEVEVLRKQAASSSATDPSKDLLRDAVGDRLVIDRMPSTSVEVGGGEVVVHADAGSPIEIKSEHGTIAISQPFAAEAAPAKNLRGGVVSHDNKNQSKTIKAVKNDGSVQLGTIIESENAPSRYTYNLTVPPGAAVESRSSIIGRRGFPTPWWPTQPIRAA</sequence>
<proteinExistence type="predicted"/>
<comment type="caution">
    <text evidence="1">The sequence shown here is derived from an EMBL/GenBank/DDBJ whole genome shotgun (WGS) entry which is preliminary data.</text>
</comment>
<protein>
    <submittedName>
        <fullName evidence="1">Uncharacterized protein</fullName>
    </submittedName>
</protein>
<organism evidence="1 2">
    <name type="scientific">Sinomonas terricola</name>
    <dbReference type="NCBI Taxonomy" id="3110330"/>
    <lineage>
        <taxon>Bacteria</taxon>
        <taxon>Bacillati</taxon>
        <taxon>Actinomycetota</taxon>
        <taxon>Actinomycetes</taxon>
        <taxon>Micrococcales</taxon>
        <taxon>Micrococcaceae</taxon>
        <taxon>Sinomonas</taxon>
    </lineage>
</organism>
<accession>A0ABU5T391</accession>
<reference evidence="1 2" key="1">
    <citation type="submission" date="2023-12" db="EMBL/GenBank/DDBJ databases">
        <title>Sinomonas terricola sp. nov, isolated from litchi orchard soil in Guangdong, PR China.</title>
        <authorList>
            <person name="Jiaxin W."/>
            <person name="Yang Z."/>
            <person name="Honghui Z."/>
        </authorList>
    </citation>
    <scope>NUCLEOTIDE SEQUENCE [LARGE SCALE GENOMIC DNA]</scope>
    <source>
        <strain evidence="1 2">JGH33</strain>
    </source>
</reference>